<dbReference type="InterPro" id="IPR041577">
    <property type="entry name" value="RT_RNaseH_2"/>
</dbReference>
<evidence type="ECO:0000313" key="4">
    <source>
        <dbReference type="Proteomes" id="UP000290572"/>
    </source>
</evidence>
<name>A0A498LM10_LABRO</name>
<proteinExistence type="predicted"/>
<organism evidence="3 4">
    <name type="scientific">Labeo rohita</name>
    <name type="common">Indian major carp</name>
    <name type="synonym">Cyprinus rohita</name>
    <dbReference type="NCBI Taxonomy" id="84645"/>
    <lineage>
        <taxon>Eukaryota</taxon>
        <taxon>Metazoa</taxon>
        <taxon>Chordata</taxon>
        <taxon>Craniata</taxon>
        <taxon>Vertebrata</taxon>
        <taxon>Euteleostomi</taxon>
        <taxon>Actinopterygii</taxon>
        <taxon>Neopterygii</taxon>
        <taxon>Teleostei</taxon>
        <taxon>Ostariophysi</taxon>
        <taxon>Cypriniformes</taxon>
        <taxon>Cyprinidae</taxon>
        <taxon>Labeoninae</taxon>
        <taxon>Labeonini</taxon>
        <taxon>Labeo</taxon>
    </lineage>
</organism>
<dbReference type="AlphaFoldDB" id="A0A498LM10"/>
<dbReference type="GO" id="GO:0003824">
    <property type="term" value="F:catalytic activity"/>
    <property type="evidence" value="ECO:0007669"/>
    <property type="project" value="UniProtKB-KW"/>
</dbReference>
<dbReference type="Gene3D" id="3.30.420.10">
    <property type="entry name" value="Ribonuclease H-like superfamily/Ribonuclease H"/>
    <property type="match status" value="1"/>
</dbReference>
<dbReference type="EMBL" id="QBIY01013369">
    <property type="protein sequence ID" value="RXN06445.1"/>
    <property type="molecule type" value="Genomic_DNA"/>
</dbReference>
<dbReference type="SUPFAM" id="SSF56672">
    <property type="entry name" value="DNA/RNA polymerases"/>
    <property type="match status" value="1"/>
</dbReference>
<dbReference type="InterPro" id="IPR043502">
    <property type="entry name" value="DNA/RNA_pol_sf"/>
</dbReference>
<dbReference type="InterPro" id="IPR036397">
    <property type="entry name" value="RNaseH_sf"/>
</dbReference>
<dbReference type="PANTHER" id="PTHR37984">
    <property type="entry name" value="PROTEIN CBG26694"/>
    <property type="match status" value="1"/>
</dbReference>
<evidence type="ECO:0000259" key="2">
    <source>
        <dbReference type="PROSITE" id="PS50994"/>
    </source>
</evidence>
<dbReference type="InterPro" id="IPR043128">
    <property type="entry name" value="Rev_trsase/Diguanyl_cyclase"/>
</dbReference>
<evidence type="ECO:0000313" key="3">
    <source>
        <dbReference type="EMBL" id="RXN06445.1"/>
    </source>
</evidence>
<dbReference type="Gene3D" id="3.30.70.270">
    <property type="match status" value="1"/>
</dbReference>
<dbReference type="SUPFAM" id="SSF53098">
    <property type="entry name" value="Ribonuclease H-like"/>
    <property type="match status" value="1"/>
</dbReference>
<dbReference type="PROSITE" id="PS50994">
    <property type="entry name" value="INTEGRASE"/>
    <property type="match status" value="1"/>
</dbReference>
<keyword evidence="1" id="KW-0511">Multifunctional enzyme</keyword>
<protein>
    <submittedName>
        <fullName evidence="3">Transposon Ty3-I Gag-Pol poly</fullName>
    </submittedName>
</protein>
<accession>A0A498LM10</accession>
<dbReference type="GO" id="GO:0015074">
    <property type="term" value="P:DNA integration"/>
    <property type="evidence" value="ECO:0007669"/>
    <property type="project" value="InterPro"/>
</dbReference>
<dbReference type="InterPro" id="IPR001584">
    <property type="entry name" value="Integrase_cat-core"/>
</dbReference>
<reference evidence="3 4" key="1">
    <citation type="submission" date="2018-03" db="EMBL/GenBank/DDBJ databases">
        <title>Draft genome sequence of Rohu Carp (Labeo rohita).</title>
        <authorList>
            <person name="Das P."/>
            <person name="Kushwaha B."/>
            <person name="Joshi C.G."/>
            <person name="Kumar D."/>
            <person name="Nagpure N.S."/>
            <person name="Sahoo L."/>
            <person name="Das S.P."/>
            <person name="Bit A."/>
            <person name="Patnaik S."/>
            <person name="Meher P.K."/>
            <person name="Jayasankar P."/>
            <person name="Koringa P.G."/>
            <person name="Patel N.V."/>
            <person name="Hinsu A.T."/>
            <person name="Kumar R."/>
            <person name="Pandey M."/>
            <person name="Agarwal S."/>
            <person name="Srivastava S."/>
            <person name="Singh M."/>
            <person name="Iquebal M.A."/>
            <person name="Jaiswal S."/>
            <person name="Angadi U.B."/>
            <person name="Kumar N."/>
            <person name="Raza M."/>
            <person name="Shah T.M."/>
            <person name="Rai A."/>
            <person name="Jena J.K."/>
        </authorList>
    </citation>
    <scope>NUCLEOTIDE SEQUENCE [LARGE SCALE GENOMIC DNA]</scope>
    <source>
        <strain evidence="3">DASCIFA01</strain>
        <tissue evidence="3">Testis</tissue>
    </source>
</reference>
<gene>
    <name evidence="3" type="ORF">ROHU_012332</name>
</gene>
<dbReference type="Proteomes" id="UP000290572">
    <property type="component" value="Unassembled WGS sequence"/>
</dbReference>
<evidence type="ECO:0000256" key="1">
    <source>
        <dbReference type="ARBA" id="ARBA00023268"/>
    </source>
</evidence>
<dbReference type="Pfam" id="PF17919">
    <property type="entry name" value="RT_RNaseH_2"/>
    <property type="match status" value="1"/>
</dbReference>
<keyword evidence="4" id="KW-1185">Reference proteome</keyword>
<comment type="caution">
    <text evidence="3">The sequence shown here is derived from an EMBL/GenBank/DDBJ whole genome shotgun (WGS) entry which is preliminary data.</text>
</comment>
<feature type="domain" description="Integrase catalytic" evidence="2">
    <location>
        <begin position="80"/>
        <end position="183"/>
    </location>
</feature>
<dbReference type="InterPro" id="IPR012337">
    <property type="entry name" value="RNaseH-like_sf"/>
</dbReference>
<dbReference type="GO" id="GO:0003676">
    <property type="term" value="F:nucleic acid binding"/>
    <property type="evidence" value="ECO:0007669"/>
    <property type="project" value="InterPro"/>
</dbReference>
<dbReference type="InterPro" id="IPR050951">
    <property type="entry name" value="Retrovirus_Pol_polyprotein"/>
</dbReference>
<sequence length="201" mass="21933">MTVERCDEEGYPLYESEPACMGVLSSGVIWVSSLSLRDAPLYHLIGELVGSKDRKGARRSLSSAWTEDCESSFQDLKVRLATTPVLAYANFSLPFILEVDASQNGLGVVLSQQQEGRAVPTCDQKASTVANVLVKEWFCRIGVPAHVHSDQGRSFEGALIQQLCDLYGIQKTCTTPYHPQGTSLHGSAFLWGHLGLLPFTA</sequence>
<dbReference type="PANTHER" id="PTHR37984:SF5">
    <property type="entry name" value="PROTEIN NYNRIN-LIKE"/>
    <property type="match status" value="1"/>
</dbReference>